<keyword evidence="1" id="KW-0175">Coiled coil</keyword>
<reference evidence="4 5" key="1">
    <citation type="journal article" date="2015" name="PLoS Pathog.">
        <title>Leptomonas seymouri: Adaptations to the Dixenous Life Cycle Analyzed by Genome Sequencing, Transcriptome Profiling and Co-infection with Leishmania donovani.</title>
        <authorList>
            <person name="Kraeva N."/>
            <person name="Butenko A."/>
            <person name="Hlavacova J."/>
            <person name="Kostygov A."/>
            <person name="Myskova J."/>
            <person name="Grybchuk D."/>
            <person name="Lestinova T."/>
            <person name="Votypka J."/>
            <person name="Volf P."/>
            <person name="Opperdoes F."/>
            <person name="Flegontov P."/>
            <person name="Lukes J."/>
            <person name="Yurchenko V."/>
        </authorList>
    </citation>
    <scope>NUCLEOTIDE SEQUENCE [LARGE SCALE GENOMIC DNA]</scope>
    <source>
        <strain evidence="4 5">ATCC 30220</strain>
    </source>
</reference>
<dbReference type="OMA" id="FFAQYPL"/>
<accession>A0A0N1I0X6</accession>
<evidence type="ECO:0000259" key="3">
    <source>
        <dbReference type="Pfam" id="PF02731"/>
    </source>
</evidence>
<evidence type="ECO:0000256" key="1">
    <source>
        <dbReference type="SAM" id="Coils"/>
    </source>
</evidence>
<feature type="region of interest" description="Disordered" evidence="2">
    <location>
        <begin position="416"/>
        <end position="481"/>
    </location>
</feature>
<dbReference type="AlphaFoldDB" id="A0A0N1I0X6"/>
<feature type="domain" description="SKI-interacting protein SKIP SNW" evidence="3">
    <location>
        <begin position="249"/>
        <end position="340"/>
    </location>
</feature>
<dbReference type="InterPro" id="IPR004015">
    <property type="entry name" value="SKI-int_prot_SKIP_SNW-dom"/>
</dbReference>
<dbReference type="GO" id="GO:0000398">
    <property type="term" value="P:mRNA splicing, via spliceosome"/>
    <property type="evidence" value="ECO:0007669"/>
    <property type="project" value="InterPro"/>
</dbReference>
<dbReference type="VEuPathDB" id="TriTrypDB:Lsey_0544_0020"/>
<gene>
    <name evidence="4" type="ORF">ABL78_8203</name>
</gene>
<feature type="region of interest" description="Disordered" evidence="2">
    <location>
        <begin position="197"/>
        <end position="220"/>
    </location>
</feature>
<evidence type="ECO:0000256" key="2">
    <source>
        <dbReference type="SAM" id="MobiDB-lite"/>
    </source>
</evidence>
<name>A0A0N1I0X6_LEPSE</name>
<organism evidence="4 5">
    <name type="scientific">Leptomonas seymouri</name>
    <dbReference type="NCBI Taxonomy" id="5684"/>
    <lineage>
        <taxon>Eukaryota</taxon>
        <taxon>Discoba</taxon>
        <taxon>Euglenozoa</taxon>
        <taxon>Kinetoplastea</taxon>
        <taxon>Metakinetoplastina</taxon>
        <taxon>Trypanosomatida</taxon>
        <taxon>Trypanosomatidae</taxon>
        <taxon>Leishmaniinae</taxon>
        <taxon>Leptomonas</taxon>
    </lineage>
</organism>
<comment type="caution">
    <text evidence="4">The sequence shown here is derived from an EMBL/GenBank/DDBJ whole genome shotgun (WGS) entry which is preliminary data.</text>
</comment>
<proteinExistence type="predicted"/>
<feature type="compositionally biased region" description="Low complexity" evidence="2">
    <location>
        <begin position="416"/>
        <end position="434"/>
    </location>
</feature>
<sequence>MQFGDGGAFADFPYVQYPHGMGKQRAPAMVVSAAAAAAGTPSSLSPSITLSSLPVSFNAYDPSLRAISSAASTTTSAVGVPSRAVALTSLSSPPPSSQAARRPVETAEETTMRTAKGIQESLQAAQQTTEVFDGRSLALQSRQRAAMNKPNIASKALTIVVCDGDGIAGARESDPEPIVRSPTKEQKSVFTDALLLRPGGRTSKRPDGSSAEGEQGAHDEVAVPASSSAMTVGALNSSANTNASASAASSSRKVVVPFCVSSWQNRKKLIVPVEQRLAQQHDDRLDGDANMGDAIVDLAIAMQQASKEVAAEMASKEKAKAEEEERRQAALEAAEAEKARQLLEQKAAELAANAQRRETREQRLERIRLERELREQEKLAKQEQRLRERAATRLNITVEDLEADEQLLKTIEQASTHVSVASTASPASAAGLTSRRTDGSGNPVSLEQRQQQRSSYLPGEPGQAAVEDDDEGTTGGRRKPAVRGGVFASAVISNEGIRREMEALAAVEAQQQQQQQAALPPSHDGIRLRGEDEICADEDEEDGGFQLHSFVNKRQRL</sequence>
<dbReference type="Proteomes" id="UP000038009">
    <property type="component" value="Unassembled WGS sequence"/>
</dbReference>
<dbReference type="EMBL" id="LJSK01000544">
    <property type="protein sequence ID" value="KPI82785.1"/>
    <property type="molecule type" value="Genomic_DNA"/>
</dbReference>
<dbReference type="GO" id="GO:0005681">
    <property type="term" value="C:spliceosomal complex"/>
    <property type="evidence" value="ECO:0007669"/>
    <property type="project" value="InterPro"/>
</dbReference>
<feature type="region of interest" description="Disordered" evidence="2">
    <location>
        <begin position="87"/>
        <end position="107"/>
    </location>
</feature>
<dbReference type="OrthoDB" id="273904at2759"/>
<feature type="compositionally biased region" description="Polar residues" evidence="2">
    <location>
        <begin position="439"/>
        <end position="455"/>
    </location>
</feature>
<evidence type="ECO:0000313" key="4">
    <source>
        <dbReference type="EMBL" id="KPI82785.1"/>
    </source>
</evidence>
<evidence type="ECO:0000313" key="5">
    <source>
        <dbReference type="Proteomes" id="UP000038009"/>
    </source>
</evidence>
<keyword evidence="5" id="KW-1185">Reference proteome</keyword>
<feature type="coiled-coil region" evidence="1">
    <location>
        <begin position="302"/>
        <end position="393"/>
    </location>
</feature>
<dbReference type="Pfam" id="PF02731">
    <property type="entry name" value="SKIP_SNW"/>
    <property type="match status" value="1"/>
</dbReference>
<protein>
    <recommendedName>
        <fullName evidence="3">SKI-interacting protein SKIP SNW domain-containing protein</fullName>
    </recommendedName>
</protein>